<protein>
    <recommendedName>
        <fullName evidence="4">Zinc knuckle CX2CX4HX4C domain-containing protein</fullName>
    </recommendedName>
</protein>
<feature type="compositionally biased region" description="Basic and acidic residues" evidence="1">
    <location>
        <begin position="291"/>
        <end position="300"/>
    </location>
</feature>
<feature type="region of interest" description="Disordered" evidence="1">
    <location>
        <begin position="281"/>
        <end position="315"/>
    </location>
</feature>
<dbReference type="OrthoDB" id="1926761at2759"/>
<proteinExistence type="predicted"/>
<gene>
    <name evidence="2" type="ORF">J1N35_009866</name>
</gene>
<name>A0A9D3W1C9_9ROSI</name>
<dbReference type="EMBL" id="JAIQCV010000004">
    <property type="protein sequence ID" value="KAH1106098.1"/>
    <property type="molecule type" value="Genomic_DNA"/>
</dbReference>
<evidence type="ECO:0000256" key="1">
    <source>
        <dbReference type="SAM" id="MobiDB-lite"/>
    </source>
</evidence>
<dbReference type="PANTHER" id="PTHR31286:SF173">
    <property type="entry name" value="DUF4283 DOMAIN-CONTAINING PROTEIN"/>
    <property type="match status" value="1"/>
</dbReference>
<evidence type="ECO:0000313" key="2">
    <source>
        <dbReference type="EMBL" id="KAH1106098.1"/>
    </source>
</evidence>
<keyword evidence="3" id="KW-1185">Reference proteome</keyword>
<comment type="caution">
    <text evidence="2">The sequence shown here is derived from an EMBL/GenBank/DDBJ whole genome shotgun (WGS) entry which is preliminary data.</text>
</comment>
<accession>A0A9D3W1C9</accession>
<sequence length="315" mass="34348">MENYVNGTESESCTGSDQNTKKVRFKKVVDGETSNMVMDSDKQSNLSFKDKLLGGGVASSDGNLKGNFDKNDNDFELMDGDVNMSMVNGIPAIAFSDSIKGLLFKKMELTVILKLLGLKLDLQTDNRTRGRFACLVVFINLNKPLVSQVLVDGTVQRVEFEALPMVCFSCGKYGHVKELYPSVEANLAFRSAVVATMASSGDKNGGASKEKLVDYGLWMSVERKSERGQRDSQVNERVFGKGIVGIQECEDRAAGVFSNGEAKVSEVARGIEVGLKPLVGPDLDSSPSRLRNFEKGRVEGKQALGKKPMESDMPF</sequence>
<reference evidence="2 3" key="1">
    <citation type="journal article" date="2021" name="Plant Biotechnol. J.">
        <title>Multi-omics assisted identification of the key and species-specific regulatory components of drought-tolerant mechanisms in Gossypium stocksii.</title>
        <authorList>
            <person name="Yu D."/>
            <person name="Ke L."/>
            <person name="Zhang D."/>
            <person name="Wu Y."/>
            <person name="Sun Y."/>
            <person name="Mei J."/>
            <person name="Sun J."/>
            <person name="Sun Y."/>
        </authorList>
    </citation>
    <scope>NUCLEOTIDE SEQUENCE [LARGE SCALE GENOMIC DNA]</scope>
    <source>
        <strain evidence="3">cv. E1</strain>
        <tissue evidence="2">Leaf</tissue>
    </source>
</reference>
<organism evidence="2 3">
    <name type="scientific">Gossypium stocksii</name>
    <dbReference type="NCBI Taxonomy" id="47602"/>
    <lineage>
        <taxon>Eukaryota</taxon>
        <taxon>Viridiplantae</taxon>
        <taxon>Streptophyta</taxon>
        <taxon>Embryophyta</taxon>
        <taxon>Tracheophyta</taxon>
        <taxon>Spermatophyta</taxon>
        <taxon>Magnoliopsida</taxon>
        <taxon>eudicotyledons</taxon>
        <taxon>Gunneridae</taxon>
        <taxon>Pentapetalae</taxon>
        <taxon>rosids</taxon>
        <taxon>malvids</taxon>
        <taxon>Malvales</taxon>
        <taxon>Malvaceae</taxon>
        <taxon>Malvoideae</taxon>
        <taxon>Gossypium</taxon>
    </lineage>
</organism>
<evidence type="ECO:0008006" key="4">
    <source>
        <dbReference type="Google" id="ProtNLM"/>
    </source>
</evidence>
<dbReference type="PANTHER" id="PTHR31286">
    <property type="entry name" value="GLYCINE-RICH CELL WALL STRUCTURAL PROTEIN 1.8-LIKE"/>
    <property type="match status" value="1"/>
</dbReference>
<dbReference type="InterPro" id="IPR040256">
    <property type="entry name" value="At4g02000-like"/>
</dbReference>
<dbReference type="Proteomes" id="UP000828251">
    <property type="component" value="Unassembled WGS sequence"/>
</dbReference>
<dbReference type="AlphaFoldDB" id="A0A9D3W1C9"/>
<evidence type="ECO:0000313" key="3">
    <source>
        <dbReference type="Proteomes" id="UP000828251"/>
    </source>
</evidence>